<evidence type="ECO:0000256" key="4">
    <source>
        <dbReference type="SAM" id="MobiDB-lite"/>
    </source>
</evidence>
<dbReference type="InterPro" id="IPR036291">
    <property type="entry name" value="NAD(P)-bd_dom_sf"/>
</dbReference>
<keyword evidence="3" id="KW-0560">Oxidoreductase</keyword>
<name>A0A8H4ADY3_GIGMA</name>
<dbReference type="Pfam" id="PF13561">
    <property type="entry name" value="adh_short_C2"/>
    <property type="match status" value="1"/>
</dbReference>
<evidence type="ECO:0000256" key="3">
    <source>
        <dbReference type="ARBA" id="ARBA00023002"/>
    </source>
</evidence>
<sequence length="334" mass="36895">MCSKEELPKNLSDASSIPKQEIQEQPGVQHEMKPQPLVHHLPTDDEHIEEYKASGKLKSKIAIITGGDSGIGRSVAALFALESCEGIAIVYLSREEKDAQETKRRIEKQSSTKVELICKDIGCEENAIEVIDTVVKKWGRIDVLVNNASEQHLGENIQDLSAEQLDRTFKSNLYAMIFLSKHAIKHMKKGSTIINTSSVTAYKGHPMLIDYSITKAGIVGFTRSLSLQLICKGIRVNAVAPGPIWTPLIKASFAPEMMEEFGKDVPFGRAGQPSEVAPCYVFLASNDSSYMSGQVLHRVSRIMRCDEQIMRIISHRIILDTLVLHPNGGTVING</sequence>
<dbReference type="GO" id="GO:0016614">
    <property type="term" value="F:oxidoreductase activity, acting on CH-OH group of donors"/>
    <property type="evidence" value="ECO:0007669"/>
    <property type="project" value="UniProtKB-ARBA"/>
</dbReference>
<dbReference type="InterPro" id="IPR020904">
    <property type="entry name" value="Sc_DH/Rdtase_CS"/>
</dbReference>
<dbReference type="PRINTS" id="PR00080">
    <property type="entry name" value="SDRFAMILY"/>
</dbReference>
<reference evidence="5 6" key="1">
    <citation type="journal article" date="2019" name="Environ. Microbiol.">
        <title>At the nexus of three kingdoms: the genome of the mycorrhizal fungus Gigaspora margarita provides insights into plant, endobacterial and fungal interactions.</title>
        <authorList>
            <person name="Venice F."/>
            <person name="Ghignone S."/>
            <person name="Salvioli di Fossalunga A."/>
            <person name="Amselem J."/>
            <person name="Novero M."/>
            <person name="Xianan X."/>
            <person name="Sedzielewska Toro K."/>
            <person name="Morin E."/>
            <person name="Lipzen A."/>
            <person name="Grigoriev I.V."/>
            <person name="Henrissat B."/>
            <person name="Martin F.M."/>
            <person name="Bonfante P."/>
        </authorList>
    </citation>
    <scope>NUCLEOTIDE SEQUENCE [LARGE SCALE GENOMIC DNA]</scope>
    <source>
        <strain evidence="5 6">BEG34</strain>
    </source>
</reference>
<dbReference type="PRINTS" id="PR00081">
    <property type="entry name" value="GDHRDH"/>
</dbReference>
<comment type="caution">
    <text evidence="5">The sequence shown here is derived from an EMBL/GenBank/DDBJ whole genome shotgun (WGS) entry which is preliminary data.</text>
</comment>
<keyword evidence="2" id="KW-0521">NADP</keyword>
<evidence type="ECO:0000313" key="5">
    <source>
        <dbReference type="EMBL" id="KAF0484102.1"/>
    </source>
</evidence>
<dbReference type="PANTHER" id="PTHR48107:SF16">
    <property type="entry name" value="NADPH-DEPENDENT ALDEHYDE REDUCTASE 1, CHLOROPLASTIC"/>
    <property type="match status" value="1"/>
</dbReference>
<evidence type="ECO:0000256" key="2">
    <source>
        <dbReference type="ARBA" id="ARBA00022857"/>
    </source>
</evidence>
<gene>
    <name evidence="5" type="ORF">F8M41_023084</name>
</gene>
<comment type="similarity">
    <text evidence="1">Belongs to the short-chain dehydrogenases/reductases (SDR) family.</text>
</comment>
<feature type="region of interest" description="Disordered" evidence="4">
    <location>
        <begin position="1"/>
        <end position="34"/>
    </location>
</feature>
<dbReference type="PANTHER" id="PTHR48107">
    <property type="entry name" value="NADPH-DEPENDENT ALDEHYDE REDUCTASE-LIKE PROTEIN, CHLOROPLASTIC-RELATED"/>
    <property type="match status" value="1"/>
</dbReference>
<dbReference type="FunFam" id="3.40.50.720:FF:000084">
    <property type="entry name" value="Short-chain dehydrogenase reductase"/>
    <property type="match status" value="1"/>
</dbReference>
<dbReference type="InterPro" id="IPR002347">
    <property type="entry name" value="SDR_fam"/>
</dbReference>
<dbReference type="SUPFAM" id="SSF51735">
    <property type="entry name" value="NAD(P)-binding Rossmann-fold domains"/>
    <property type="match status" value="1"/>
</dbReference>
<dbReference type="PROSITE" id="PS00061">
    <property type="entry name" value="ADH_SHORT"/>
    <property type="match status" value="1"/>
</dbReference>
<accession>A0A8H4ADY3</accession>
<evidence type="ECO:0000256" key="1">
    <source>
        <dbReference type="ARBA" id="ARBA00006484"/>
    </source>
</evidence>
<organism evidence="5 6">
    <name type="scientific">Gigaspora margarita</name>
    <dbReference type="NCBI Taxonomy" id="4874"/>
    <lineage>
        <taxon>Eukaryota</taxon>
        <taxon>Fungi</taxon>
        <taxon>Fungi incertae sedis</taxon>
        <taxon>Mucoromycota</taxon>
        <taxon>Glomeromycotina</taxon>
        <taxon>Glomeromycetes</taxon>
        <taxon>Diversisporales</taxon>
        <taxon>Gigasporaceae</taxon>
        <taxon>Gigaspora</taxon>
    </lineage>
</organism>
<protein>
    <submittedName>
        <fullName evidence="5">SDR family NADP-dependent oxidoreductase</fullName>
    </submittedName>
</protein>
<proteinExistence type="inferred from homology"/>
<keyword evidence="6" id="KW-1185">Reference proteome</keyword>
<dbReference type="Gene3D" id="3.40.50.720">
    <property type="entry name" value="NAD(P)-binding Rossmann-like Domain"/>
    <property type="match status" value="1"/>
</dbReference>
<dbReference type="OrthoDB" id="1393670at2759"/>
<dbReference type="Proteomes" id="UP000439903">
    <property type="component" value="Unassembled WGS sequence"/>
</dbReference>
<dbReference type="EMBL" id="WTPW01000738">
    <property type="protein sequence ID" value="KAF0484102.1"/>
    <property type="molecule type" value="Genomic_DNA"/>
</dbReference>
<dbReference type="AlphaFoldDB" id="A0A8H4ADY3"/>
<evidence type="ECO:0000313" key="6">
    <source>
        <dbReference type="Proteomes" id="UP000439903"/>
    </source>
</evidence>